<dbReference type="AlphaFoldDB" id="A0A0M2K1P2"/>
<protein>
    <submittedName>
        <fullName evidence="1">Uncharacterized protein</fullName>
    </submittedName>
</protein>
<proteinExistence type="predicted"/>
<evidence type="ECO:0000313" key="2">
    <source>
        <dbReference type="Proteomes" id="UP000034150"/>
    </source>
</evidence>
<name>A0A0M2K1P2_9MYCO</name>
<organism evidence="1 2">
    <name type="scientific">Mycolicibacterium obuense</name>
    <dbReference type="NCBI Taxonomy" id="1807"/>
    <lineage>
        <taxon>Bacteria</taxon>
        <taxon>Bacillati</taxon>
        <taxon>Actinomycetota</taxon>
        <taxon>Actinomycetes</taxon>
        <taxon>Mycobacteriales</taxon>
        <taxon>Mycobacteriaceae</taxon>
        <taxon>Mycolicibacterium</taxon>
    </lineage>
</organism>
<evidence type="ECO:0000313" key="1">
    <source>
        <dbReference type="EMBL" id="KKF03288.1"/>
    </source>
</evidence>
<gene>
    <name evidence="1" type="ORF">WN67_04160</name>
</gene>
<reference evidence="1 2" key="1">
    <citation type="journal article" date="2015" name="Genome Announc.">
        <title>Draft Genome Sequence of Mycobacterium obuense Strain UC1, Isolated from Patient Sputum.</title>
        <authorList>
            <person name="Greninger A.L."/>
            <person name="Cunningham G."/>
            <person name="Hsu E.D."/>
            <person name="Yu J.M."/>
            <person name="Chiu C.Y."/>
            <person name="Miller S."/>
        </authorList>
    </citation>
    <scope>NUCLEOTIDE SEQUENCE [LARGE SCALE GENOMIC DNA]</scope>
    <source>
        <strain evidence="1 2">UC1</strain>
    </source>
</reference>
<dbReference type="RefSeq" id="WP_046361809.1">
    <property type="nucleotide sequence ID" value="NZ_LAUZ02000015.1"/>
</dbReference>
<dbReference type="Proteomes" id="UP000034150">
    <property type="component" value="Unassembled WGS sequence"/>
</dbReference>
<dbReference type="PATRIC" id="fig|1807.13.peg.1853"/>
<comment type="caution">
    <text evidence="1">The sequence shown here is derived from an EMBL/GenBank/DDBJ whole genome shotgun (WGS) entry which is preliminary data.</text>
</comment>
<keyword evidence="2" id="KW-1185">Reference proteome</keyword>
<sequence>MTEQHAATPGRPIALPLTTARIHAYQRDGITPAHHQQRTEAHNPFYATELGDVNLWTPSGPRLIAYSTDFDPLDPHARARDVAARLNHHLASLR</sequence>
<accession>A0A0M2K1P2</accession>
<dbReference type="EMBL" id="LAUZ02000015">
    <property type="protein sequence ID" value="KKF03288.1"/>
    <property type="molecule type" value="Genomic_DNA"/>
</dbReference>